<dbReference type="InterPro" id="IPR001509">
    <property type="entry name" value="Epimerase_deHydtase"/>
</dbReference>
<dbReference type="AlphaFoldDB" id="A0A7C4V5J8"/>
<reference evidence="2" key="1">
    <citation type="journal article" date="2020" name="mSystems">
        <title>Genome- and Community-Level Interaction Insights into Carbon Utilization and Element Cycling Functions of Hydrothermarchaeota in Hydrothermal Sediment.</title>
        <authorList>
            <person name="Zhou Z."/>
            <person name="Liu Y."/>
            <person name="Xu W."/>
            <person name="Pan J."/>
            <person name="Luo Z.H."/>
            <person name="Li M."/>
        </authorList>
    </citation>
    <scope>NUCLEOTIDE SEQUENCE [LARGE SCALE GENOMIC DNA]</scope>
    <source>
        <strain evidence="2">HyVt-570</strain>
    </source>
</reference>
<name>A0A7C4V5J8_9DEIN</name>
<dbReference type="PANTHER" id="PTHR48079">
    <property type="entry name" value="PROTEIN YEEZ"/>
    <property type="match status" value="1"/>
</dbReference>
<dbReference type="GO" id="GO:0004029">
    <property type="term" value="F:aldehyde dehydrogenase (NAD+) activity"/>
    <property type="evidence" value="ECO:0007669"/>
    <property type="project" value="TreeGrafter"/>
</dbReference>
<dbReference type="InterPro" id="IPR036291">
    <property type="entry name" value="NAD(P)-bd_dom_sf"/>
</dbReference>
<dbReference type="Gene3D" id="3.40.50.720">
    <property type="entry name" value="NAD(P)-binding Rossmann-like Domain"/>
    <property type="match status" value="1"/>
</dbReference>
<dbReference type="Pfam" id="PF01370">
    <property type="entry name" value="Epimerase"/>
    <property type="match status" value="1"/>
</dbReference>
<gene>
    <name evidence="2" type="ORF">ENK37_04935</name>
</gene>
<protein>
    <submittedName>
        <fullName evidence="2">NAD-dependent epimerase/dehydratase family protein</fullName>
    </submittedName>
</protein>
<dbReference type="EMBL" id="DRPZ01000135">
    <property type="protein sequence ID" value="HGY09385.1"/>
    <property type="molecule type" value="Genomic_DNA"/>
</dbReference>
<dbReference type="PANTHER" id="PTHR48079:SF6">
    <property type="entry name" value="NAD(P)-BINDING DOMAIN-CONTAINING PROTEIN-RELATED"/>
    <property type="match status" value="1"/>
</dbReference>
<sequence>MDYLVTGATGFIGGRLARLLLERGHRVRVLARTPAKARPLEEAGAAVFRGDLNDRARLRPAMEGVDGVFHVAGWYAVGVRPSLGERVNVEGTRTVLTAALELGVPRTVYTSTLAVYGDTRGRMVDESYFYDGRKRGWASEYDRTKWIAHYEVARPLAEAGLPLVTVLPGLVYGPGDHSPVAELLRDLLQGRTRVLPAGSVYCWSHVNDVAAAHLLAMEQGRPGEDYIVAGEPHPLTAAARRIRAMAGSRSRIVGLPNPLVRATSLFVRPFDRWLPPRYTS</sequence>
<comment type="caution">
    <text evidence="2">The sequence shown here is derived from an EMBL/GenBank/DDBJ whole genome shotgun (WGS) entry which is preliminary data.</text>
</comment>
<accession>A0A7C4V5J8</accession>
<organism evidence="2">
    <name type="scientific">Oceanithermus profundus</name>
    <dbReference type="NCBI Taxonomy" id="187137"/>
    <lineage>
        <taxon>Bacteria</taxon>
        <taxon>Thermotogati</taxon>
        <taxon>Deinococcota</taxon>
        <taxon>Deinococci</taxon>
        <taxon>Thermales</taxon>
        <taxon>Thermaceae</taxon>
        <taxon>Oceanithermus</taxon>
    </lineage>
</organism>
<dbReference type="SUPFAM" id="SSF51735">
    <property type="entry name" value="NAD(P)-binding Rossmann-fold domains"/>
    <property type="match status" value="1"/>
</dbReference>
<evidence type="ECO:0000259" key="1">
    <source>
        <dbReference type="Pfam" id="PF01370"/>
    </source>
</evidence>
<dbReference type="GO" id="GO:0005737">
    <property type="term" value="C:cytoplasm"/>
    <property type="evidence" value="ECO:0007669"/>
    <property type="project" value="TreeGrafter"/>
</dbReference>
<proteinExistence type="predicted"/>
<feature type="non-terminal residue" evidence="2">
    <location>
        <position position="280"/>
    </location>
</feature>
<feature type="domain" description="NAD-dependent epimerase/dehydratase" evidence="1">
    <location>
        <begin position="4"/>
        <end position="229"/>
    </location>
</feature>
<dbReference type="InterPro" id="IPR051783">
    <property type="entry name" value="NAD(P)-dependent_oxidoreduct"/>
</dbReference>
<evidence type="ECO:0000313" key="2">
    <source>
        <dbReference type="EMBL" id="HGY09385.1"/>
    </source>
</evidence>
<dbReference type="Proteomes" id="UP000885759">
    <property type="component" value="Unassembled WGS sequence"/>
</dbReference>